<evidence type="ECO:0000256" key="2">
    <source>
        <dbReference type="ARBA" id="ARBA00023295"/>
    </source>
</evidence>
<keyword evidence="1" id="KW-0378">Hydrolase</keyword>
<name>A0A5J4SDU9_9ZZZZ</name>
<dbReference type="GO" id="GO:0009341">
    <property type="term" value="C:beta-galactosidase complex"/>
    <property type="evidence" value="ECO:0007669"/>
    <property type="project" value="InterPro"/>
</dbReference>
<reference evidence="4" key="1">
    <citation type="submission" date="2019-03" db="EMBL/GenBank/DDBJ databases">
        <title>Single cell metagenomics reveals metabolic interactions within the superorganism composed of flagellate Streblomastix strix and complex community of Bacteroidetes bacteria on its surface.</title>
        <authorList>
            <person name="Treitli S.C."/>
            <person name="Kolisko M."/>
            <person name="Husnik F."/>
            <person name="Keeling P."/>
            <person name="Hampl V."/>
        </authorList>
    </citation>
    <scope>NUCLEOTIDE SEQUENCE</scope>
    <source>
        <strain evidence="4">STM</strain>
    </source>
</reference>
<organism evidence="4">
    <name type="scientific">termite gut metagenome</name>
    <dbReference type="NCBI Taxonomy" id="433724"/>
    <lineage>
        <taxon>unclassified sequences</taxon>
        <taxon>metagenomes</taxon>
        <taxon>organismal metagenomes</taxon>
    </lineage>
</organism>
<comment type="caution">
    <text evidence="4">The sequence shown here is derived from an EMBL/GenBank/DDBJ whole genome shotgun (WGS) entry which is preliminary data.</text>
</comment>
<sequence length="471" mass="52355">MKSILNIVAISILIFASRKNQDEIYGQYTVPPSKTEVHAGYKQTKISWPRGSDQSVTSIPAGIITENPEYTSEIPGPSDKTPTEEELQEELKDIDEQIPVLGWWGLSYDLRAGYKDMADAGFTIDFPVDSIYPSDPDKLFDMLDVAQDNGIKLQIFASVIDNFSTPNMNKLKAHPALWGYHILDEPSTAQFDEQGARVRAVQAIDNIHPCYVNLFGTYANSTQLGAATYTDYVRDFIDKVPVTILSYDHYPIRTSDSTKSVRSDFYENLEIIAEKSRDAGIPFWAFALSTAHGPYPTPTLNDLRLQVYSNLAYGAQCIQYFTYRQPDSIFSNAPVDYSGTKTATYNTVKEMNQEIKALSKVFLGSSVVWTAHSGISGIPSGCKQLDNSKLPPQIKTFAITAGTGALVSLMKRGTDNFLIIVNHDVNENTTVFVEGDSSLRRVEKDGKIVIANKARLNTLTPGNALIYFWKN</sequence>
<accession>A0A5J4SDU9</accession>
<dbReference type="GO" id="GO:0004565">
    <property type="term" value="F:beta-galactosidase activity"/>
    <property type="evidence" value="ECO:0007669"/>
    <property type="project" value="InterPro"/>
</dbReference>
<feature type="domain" description="Glycoside hydrolase family 42 N-terminal" evidence="3">
    <location>
        <begin position="242"/>
        <end position="357"/>
    </location>
</feature>
<dbReference type="EMBL" id="SNRY01000229">
    <property type="protein sequence ID" value="KAA6344207.1"/>
    <property type="molecule type" value="Genomic_DNA"/>
</dbReference>
<evidence type="ECO:0000256" key="1">
    <source>
        <dbReference type="ARBA" id="ARBA00022801"/>
    </source>
</evidence>
<evidence type="ECO:0000313" key="4">
    <source>
        <dbReference type="EMBL" id="KAA6344207.1"/>
    </source>
</evidence>
<dbReference type="SUPFAM" id="SSF51445">
    <property type="entry name" value="(Trans)glycosidases"/>
    <property type="match status" value="1"/>
</dbReference>
<dbReference type="GO" id="GO:0005975">
    <property type="term" value="P:carbohydrate metabolic process"/>
    <property type="evidence" value="ECO:0007669"/>
    <property type="project" value="InterPro"/>
</dbReference>
<proteinExistence type="predicted"/>
<dbReference type="InterPro" id="IPR017853">
    <property type="entry name" value="GH"/>
</dbReference>
<dbReference type="InterPro" id="IPR013529">
    <property type="entry name" value="Glyco_hydro_42_N"/>
</dbReference>
<dbReference type="Gene3D" id="3.20.20.80">
    <property type="entry name" value="Glycosidases"/>
    <property type="match status" value="1"/>
</dbReference>
<evidence type="ECO:0000259" key="3">
    <source>
        <dbReference type="Pfam" id="PF02449"/>
    </source>
</evidence>
<keyword evidence="2" id="KW-0326">Glycosidase</keyword>
<dbReference type="AlphaFoldDB" id="A0A5J4SDU9"/>
<dbReference type="Pfam" id="PF02449">
    <property type="entry name" value="Glyco_hydro_42"/>
    <property type="match status" value="1"/>
</dbReference>
<protein>
    <recommendedName>
        <fullName evidence="3">Glycoside hydrolase family 42 N-terminal domain-containing protein</fullName>
    </recommendedName>
</protein>
<gene>
    <name evidence="4" type="ORF">EZS27_008137</name>
</gene>